<name>A0AA40DKZ7_9PEZI</name>
<comment type="caution">
    <text evidence="1">The sequence shown here is derived from an EMBL/GenBank/DDBJ whole genome shotgun (WGS) entry which is preliminary data.</text>
</comment>
<dbReference type="AlphaFoldDB" id="A0AA40DKZ7"/>
<reference evidence="1" key="1">
    <citation type="submission" date="2023-06" db="EMBL/GenBank/DDBJ databases">
        <title>Genome-scale phylogeny and comparative genomics of the fungal order Sordariales.</title>
        <authorList>
            <consortium name="Lawrence Berkeley National Laboratory"/>
            <person name="Hensen N."/>
            <person name="Bonometti L."/>
            <person name="Westerberg I."/>
            <person name="Brannstrom I.O."/>
            <person name="Guillou S."/>
            <person name="Cros-Aarteil S."/>
            <person name="Calhoun S."/>
            <person name="Haridas S."/>
            <person name="Kuo A."/>
            <person name="Mondo S."/>
            <person name="Pangilinan J."/>
            <person name="Riley R."/>
            <person name="Labutti K."/>
            <person name="Andreopoulos B."/>
            <person name="Lipzen A."/>
            <person name="Chen C."/>
            <person name="Yanf M."/>
            <person name="Daum C."/>
            <person name="Ng V."/>
            <person name="Clum A."/>
            <person name="Steindorff A."/>
            <person name="Ohm R."/>
            <person name="Martin F."/>
            <person name="Silar P."/>
            <person name="Natvig D."/>
            <person name="Lalanne C."/>
            <person name="Gautier V."/>
            <person name="Ament-Velasquez S.L."/>
            <person name="Kruys A."/>
            <person name="Hutchinson M.I."/>
            <person name="Powell A.J."/>
            <person name="Barry K."/>
            <person name="Miller A.N."/>
            <person name="Grigoriev I.V."/>
            <person name="Debuchy R."/>
            <person name="Gladieux P."/>
            <person name="Thoren M.H."/>
            <person name="Johannesson H."/>
        </authorList>
    </citation>
    <scope>NUCLEOTIDE SEQUENCE</scope>
    <source>
        <strain evidence="1">SMH4607-1</strain>
    </source>
</reference>
<dbReference type="Proteomes" id="UP001172102">
    <property type="component" value="Unassembled WGS sequence"/>
</dbReference>
<sequence>MPSKATVADGGVDAQGRKQPTAAEAFLFYTIIKNMKEKPAIDWDGVARDNNFKNADTAKVS</sequence>
<keyword evidence="2" id="KW-1185">Reference proteome</keyword>
<accession>A0AA40DKZ7</accession>
<proteinExistence type="predicted"/>
<organism evidence="1 2">
    <name type="scientific">Lasiosphaeris hirsuta</name>
    <dbReference type="NCBI Taxonomy" id="260670"/>
    <lineage>
        <taxon>Eukaryota</taxon>
        <taxon>Fungi</taxon>
        <taxon>Dikarya</taxon>
        <taxon>Ascomycota</taxon>
        <taxon>Pezizomycotina</taxon>
        <taxon>Sordariomycetes</taxon>
        <taxon>Sordariomycetidae</taxon>
        <taxon>Sordariales</taxon>
        <taxon>Lasiosphaeriaceae</taxon>
        <taxon>Lasiosphaeris</taxon>
    </lineage>
</organism>
<evidence type="ECO:0000313" key="2">
    <source>
        <dbReference type="Proteomes" id="UP001172102"/>
    </source>
</evidence>
<dbReference type="EMBL" id="JAUKUA010000007">
    <property type="protein sequence ID" value="KAK0705126.1"/>
    <property type="molecule type" value="Genomic_DNA"/>
</dbReference>
<feature type="non-terminal residue" evidence="1">
    <location>
        <position position="61"/>
    </location>
</feature>
<gene>
    <name evidence="1" type="ORF">B0H67DRAFT_448774</name>
</gene>
<evidence type="ECO:0000313" key="1">
    <source>
        <dbReference type="EMBL" id="KAK0705126.1"/>
    </source>
</evidence>
<protein>
    <submittedName>
        <fullName evidence="1">Uncharacterized protein</fullName>
    </submittedName>
</protein>